<name>A0A2B7Y6U9_POLH7</name>
<keyword evidence="2" id="KW-1185">Reference proteome</keyword>
<dbReference type="Proteomes" id="UP000224634">
    <property type="component" value="Unassembled WGS sequence"/>
</dbReference>
<gene>
    <name evidence="1" type="ORF">AJ80_05086</name>
</gene>
<protein>
    <submittedName>
        <fullName evidence="1">Uncharacterized protein</fullName>
    </submittedName>
</protein>
<proteinExistence type="predicted"/>
<sequence>MQPSNFLQNDRVRYLDCQAPELDDSNRKLQNCLGIDLDYAQDEAVRMCGCSIKTQVFIQCDERMILDAFVTLEEPEIWEVESYCYNYLVR</sequence>
<comment type="caution">
    <text evidence="1">The sequence shown here is derived from an EMBL/GenBank/DDBJ whole genome shotgun (WGS) entry which is preliminary data.</text>
</comment>
<evidence type="ECO:0000313" key="1">
    <source>
        <dbReference type="EMBL" id="PGH16771.1"/>
    </source>
</evidence>
<reference evidence="1 2" key="1">
    <citation type="submission" date="2017-10" db="EMBL/GenBank/DDBJ databases">
        <title>Comparative genomics in systemic dimorphic fungi from Ajellomycetaceae.</title>
        <authorList>
            <person name="Munoz J.F."/>
            <person name="Mcewen J.G."/>
            <person name="Clay O.K."/>
            <person name="Cuomo C.A."/>
        </authorList>
    </citation>
    <scope>NUCLEOTIDE SEQUENCE [LARGE SCALE GENOMIC DNA]</scope>
    <source>
        <strain evidence="1 2">UAMH7299</strain>
    </source>
</reference>
<organism evidence="1 2">
    <name type="scientific">Polytolypa hystricis (strain UAMH7299)</name>
    <dbReference type="NCBI Taxonomy" id="1447883"/>
    <lineage>
        <taxon>Eukaryota</taxon>
        <taxon>Fungi</taxon>
        <taxon>Dikarya</taxon>
        <taxon>Ascomycota</taxon>
        <taxon>Pezizomycotina</taxon>
        <taxon>Eurotiomycetes</taxon>
        <taxon>Eurotiomycetidae</taxon>
        <taxon>Onygenales</taxon>
        <taxon>Onygenales incertae sedis</taxon>
        <taxon>Polytolypa</taxon>
    </lineage>
</organism>
<evidence type="ECO:0000313" key="2">
    <source>
        <dbReference type="Proteomes" id="UP000224634"/>
    </source>
</evidence>
<accession>A0A2B7Y6U9</accession>
<dbReference type="EMBL" id="PDNA01000071">
    <property type="protein sequence ID" value="PGH16771.1"/>
    <property type="molecule type" value="Genomic_DNA"/>
</dbReference>
<dbReference type="AlphaFoldDB" id="A0A2B7Y6U9"/>